<dbReference type="Proteomes" id="UP000268623">
    <property type="component" value="Unassembled WGS sequence"/>
</dbReference>
<comment type="caution">
    <text evidence="1">The sequence shown here is derived from an EMBL/GenBank/DDBJ whole genome shotgun (WGS) entry which is preliminary data.</text>
</comment>
<dbReference type="OrthoDB" id="7107782at2"/>
<accession>A0A3M9XK89</accession>
<gene>
    <name evidence="1" type="ORF">D1O30_19500</name>
</gene>
<protein>
    <submittedName>
        <fullName evidence="1">Uncharacterized protein</fullName>
    </submittedName>
</protein>
<dbReference type="RefSeq" id="WP_123177784.1">
    <property type="nucleotide sequence ID" value="NZ_QWDD01000003.1"/>
</dbReference>
<dbReference type="AlphaFoldDB" id="A0A3M9XK89"/>
<name>A0A3M9XK89_9HYPH</name>
<reference evidence="1 2" key="1">
    <citation type="submission" date="2018-08" db="EMBL/GenBank/DDBJ databases">
        <title>Genome sequence of Methylocystis hirsuta CSC1, a methanotroph able to accumulate PHAs.</title>
        <authorList>
            <person name="Bordel S."/>
            <person name="Rodriguez E."/>
            <person name="Gancedo J."/>
            <person name="Munoz R."/>
        </authorList>
    </citation>
    <scope>NUCLEOTIDE SEQUENCE [LARGE SCALE GENOMIC DNA]</scope>
    <source>
        <strain evidence="1 2">CSC1</strain>
    </source>
</reference>
<keyword evidence="2" id="KW-1185">Reference proteome</keyword>
<sequence>MALELAPARLLELEYAGDYRMQSKRTGAPSELCGIISDPGGHLNFAAVNQFLEGQEWWDGCSKVNLRVITVSKRSGAFARDDDALYYARNFGLGGPDCDLLDVNKLRLLHNRRFPKLREILTDRVVAAVCQLHGSAVDEYMCHEAGHRLGYSIEEKMAQDFFRWRGRLIWPLIYMEEYRADVNSWHAAMSLLNSANAASVILYTLFHRLGLALENLREKRPGAGFIPYLHFSAFCEVGFLKVVVNNGCCPLLDFDPSPTNVLDAASSILRQLEKRVGIIDACRKAEDAAETLLQYAADRLSCVESAELFTSVLQSPPEERDSETRNLA</sequence>
<evidence type="ECO:0000313" key="2">
    <source>
        <dbReference type="Proteomes" id="UP000268623"/>
    </source>
</evidence>
<evidence type="ECO:0000313" key="1">
    <source>
        <dbReference type="EMBL" id="RNJ48032.1"/>
    </source>
</evidence>
<proteinExistence type="predicted"/>
<organism evidence="1 2">
    <name type="scientific">Methylocystis hirsuta</name>
    <dbReference type="NCBI Taxonomy" id="369798"/>
    <lineage>
        <taxon>Bacteria</taxon>
        <taxon>Pseudomonadati</taxon>
        <taxon>Pseudomonadota</taxon>
        <taxon>Alphaproteobacteria</taxon>
        <taxon>Hyphomicrobiales</taxon>
        <taxon>Methylocystaceae</taxon>
        <taxon>Methylocystis</taxon>
    </lineage>
</organism>
<dbReference type="EMBL" id="QWDD01000003">
    <property type="protein sequence ID" value="RNJ48032.1"/>
    <property type="molecule type" value="Genomic_DNA"/>
</dbReference>